<evidence type="ECO:0000256" key="2">
    <source>
        <dbReference type="ARBA" id="ARBA00023264"/>
    </source>
</evidence>
<feature type="compositionally biased region" description="Polar residues" evidence="6">
    <location>
        <begin position="97"/>
        <end position="132"/>
    </location>
</feature>
<dbReference type="PANTHER" id="PTHR22603">
    <property type="entry name" value="CHOLINE/ETHANOALAMINE KINASE"/>
    <property type="match status" value="1"/>
</dbReference>
<evidence type="ECO:0000256" key="6">
    <source>
        <dbReference type="SAM" id="MobiDB-lite"/>
    </source>
</evidence>
<dbReference type="OrthoDB" id="10267235at2759"/>
<dbReference type="FunCoup" id="A0A7R8V2I8">
    <property type="interactions" value="1797"/>
</dbReference>
<keyword evidence="1" id="KW-0444">Lipid biosynthesis</keyword>
<dbReference type="InParanoid" id="A0A7R8V2I8"/>
<feature type="compositionally biased region" description="Basic and acidic residues" evidence="6">
    <location>
        <begin position="86"/>
        <end position="96"/>
    </location>
</feature>
<evidence type="ECO:0000256" key="4">
    <source>
        <dbReference type="ARBA" id="ARBA00038211"/>
    </source>
</evidence>
<organism evidence="7 8">
    <name type="scientific">Hermetia illucens</name>
    <name type="common">Black soldier fly</name>
    <dbReference type="NCBI Taxonomy" id="343691"/>
    <lineage>
        <taxon>Eukaryota</taxon>
        <taxon>Metazoa</taxon>
        <taxon>Ecdysozoa</taxon>
        <taxon>Arthropoda</taxon>
        <taxon>Hexapoda</taxon>
        <taxon>Insecta</taxon>
        <taxon>Pterygota</taxon>
        <taxon>Neoptera</taxon>
        <taxon>Endopterygota</taxon>
        <taxon>Diptera</taxon>
        <taxon>Brachycera</taxon>
        <taxon>Stratiomyomorpha</taxon>
        <taxon>Stratiomyidae</taxon>
        <taxon>Hermetiinae</taxon>
        <taxon>Hermetia</taxon>
    </lineage>
</organism>
<dbReference type="EC" id="2.7.1.82" evidence="5"/>
<evidence type="ECO:0000256" key="1">
    <source>
        <dbReference type="ARBA" id="ARBA00023209"/>
    </source>
</evidence>
<dbReference type="Gene3D" id="3.90.1200.10">
    <property type="match status" value="2"/>
</dbReference>
<dbReference type="GO" id="GO:0005737">
    <property type="term" value="C:cytoplasm"/>
    <property type="evidence" value="ECO:0007669"/>
    <property type="project" value="TreeGrafter"/>
</dbReference>
<dbReference type="PANTHER" id="PTHR22603:SF66">
    <property type="entry name" value="ETHANOLAMINE KINASE"/>
    <property type="match status" value="1"/>
</dbReference>
<dbReference type="EMBL" id="LR899013">
    <property type="protein sequence ID" value="CAD7091438.1"/>
    <property type="molecule type" value="Genomic_DNA"/>
</dbReference>
<dbReference type="GO" id="GO:0004305">
    <property type="term" value="F:ethanolamine kinase activity"/>
    <property type="evidence" value="ECO:0007669"/>
    <property type="project" value="UniProtKB-EC"/>
</dbReference>
<name>A0A7R8V2I8_HERIL</name>
<accession>A0A7R8V2I8</accession>
<comment type="similarity">
    <text evidence="4">Belongs to the choline/ethanolamine kinase family.</text>
</comment>
<keyword evidence="1" id="KW-0594">Phospholipid biosynthesis</keyword>
<reference evidence="7 8" key="1">
    <citation type="submission" date="2020-11" db="EMBL/GenBank/DDBJ databases">
        <authorList>
            <person name="Wallbank WR R."/>
            <person name="Pardo Diaz C."/>
            <person name="Kozak K."/>
            <person name="Martin S."/>
            <person name="Jiggins C."/>
            <person name="Moest M."/>
            <person name="Warren A I."/>
            <person name="Generalovic N T."/>
            <person name="Byers J.R.P. K."/>
            <person name="Montejo-Kovacevich G."/>
            <person name="Yen C E."/>
        </authorList>
    </citation>
    <scope>NUCLEOTIDE SEQUENCE [LARGE SCALE GENOMIC DNA]</scope>
</reference>
<feature type="region of interest" description="Disordered" evidence="6">
    <location>
        <begin position="86"/>
        <end position="132"/>
    </location>
</feature>
<keyword evidence="8" id="KW-1185">Reference proteome</keyword>
<dbReference type="GO" id="GO:0006646">
    <property type="term" value="P:phosphatidylethanolamine biosynthetic process"/>
    <property type="evidence" value="ECO:0007669"/>
    <property type="project" value="TreeGrafter"/>
</dbReference>
<evidence type="ECO:0000313" key="8">
    <source>
        <dbReference type="Proteomes" id="UP000594454"/>
    </source>
</evidence>
<keyword evidence="1" id="KW-0443">Lipid metabolism</keyword>
<comment type="pathway">
    <text evidence="3">Phospholipid metabolism; phosphatidylethanolamine biosynthesis; phosphatidylethanolamine from ethanolamine: step 1/3.</text>
</comment>
<dbReference type="InterPro" id="IPR011009">
    <property type="entry name" value="Kinase-like_dom_sf"/>
</dbReference>
<dbReference type="Proteomes" id="UP000594454">
    <property type="component" value="Chromosome 5"/>
</dbReference>
<proteinExistence type="inferred from homology"/>
<evidence type="ECO:0000313" key="7">
    <source>
        <dbReference type="EMBL" id="CAD7091438.1"/>
    </source>
</evidence>
<dbReference type="SUPFAM" id="SSF56112">
    <property type="entry name" value="Protein kinase-like (PK-like)"/>
    <property type="match status" value="1"/>
</dbReference>
<evidence type="ECO:0000256" key="5">
    <source>
        <dbReference type="ARBA" id="ARBA00038874"/>
    </source>
</evidence>
<gene>
    <name evidence="7" type="ORF">HERILL_LOCUS13854</name>
</gene>
<dbReference type="AlphaFoldDB" id="A0A7R8V2I8"/>
<dbReference type="Pfam" id="PF01633">
    <property type="entry name" value="Choline_kinase"/>
    <property type="match status" value="2"/>
</dbReference>
<evidence type="ECO:0000256" key="3">
    <source>
        <dbReference type="ARBA" id="ARBA00037883"/>
    </source>
</evidence>
<sequence>MTTQGKPCCECPASACKDLTKLIVNSDSEREINKLPITIDENRVIEGAIEILRVIRPHWDLERVHFKMFTDGITNKLVGCFYQSKEDEGQRGDNDTNHQQPTPQMNGNNHAGATDAVSESANENTETVKTSIFDTTDPENVVLVRVYGNKTDMLIDRKAETRNIRLMHQHGFAPQLFAIFKNGLAYEFIPGETLNPQKVRLPEVWRLVAVRMAQMHKIDCGPKVAKTPMLPSTMEKFFNLVPNVFSDPVKHERLKDTFLPIQKLRDDFADLLARLEKLQSPVIMSVDEVDYSRYPSKEFQLNWLRVYLEEYQSPGQVTEKDVERLYVAVNQFALAAHYLWIVWGLIQAEYSTIDFNYAEYALMRYKEYLAKRDQFLSLEYKD</sequence>
<protein>
    <recommendedName>
        <fullName evidence="5">ethanolamine kinase</fullName>
        <ecNumber evidence="5">2.7.1.82</ecNumber>
    </recommendedName>
</protein>
<keyword evidence="2" id="KW-1208">Phospholipid metabolism</keyword>